<feature type="transmembrane region" description="Helical" evidence="7">
    <location>
        <begin position="58"/>
        <end position="76"/>
    </location>
</feature>
<evidence type="ECO:0000256" key="1">
    <source>
        <dbReference type="ARBA" id="ARBA00004651"/>
    </source>
</evidence>
<evidence type="ECO:0000256" key="3">
    <source>
        <dbReference type="ARBA" id="ARBA00022475"/>
    </source>
</evidence>
<reference evidence="8 9" key="1">
    <citation type="journal article" date="2015" name="Nature">
        <title>rRNA introns, odd ribosomes, and small enigmatic genomes across a large radiation of phyla.</title>
        <authorList>
            <person name="Brown C.T."/>
            <person name="Hug L.A."/>
            <person name="Thomas B.C."/>
            <person name="Sharon I."/>
            <person name="Castelle C.J."/>
            <person name="Singh A."/>
            <person name="Wilkins M.J."/>
            <person name="Williams K.H."/>
            <person name="Banfield J.F."/>
        </authorList>
    </citation>
    <scope>NUCLEOTIDE SEQUENCE [LARGE SCALE GENOMIC DNA]</scope>
</reference>
<dbReference type="PANTHER" id="PTHR33452:SF1">
    <property type="entry name" value="INNER MEMBRANE PROTEIN YPHA-RELATED"/>
    <property type="match status" value="1"/>
</dbReference>
<dbReference type="InterPro" id="IPR032808">
    <property type="entry name" value="DoxX"/>
</dbReference>
<dbReference type="GO" id="GO:0005886">
    <property type="term" value="C:plasma membrane"/>
    <property type="evidence" value="ECO:0007669"/>
    <property type="project" value="UniProtKB-SubCell"/>
</dbReference>
<evidence type="ECO:0000313" key="8">
    <source>
        <dbReference type="EMBL" id="KKS47227.1"/>
    </source>
</evidence>
<comment type="subcellular location">
    <subcellularLocation>
        <location evidence="1">Cell membrane</location>
        <topology evidence="1">Multi-pass membrane protein</topology>
    </subcellularLocation>
</comment>
<feature type="transmembrane region" description="Helical" evidence="7">
    <location>
        <begin position="112"/>
        <end position="133"/>
    </location>
</feature>
<evidence type="ECO:0000256" key="4">
    <source>
        <dbReference type="ARBA" id="ARBA00022692"/>
    </source>
</evidence>
<keyword evidence="4 7" id="KW-0812">Transmembrane</keyword>
<evidence type="ECO:0000256" key="7">
    <source>
        <dbReference type="SAM" id="Phobius"/>
    </source>
</evidence>
<dbReference type="Pfam" id="PF07681">
    <property type="entry name" value="DoxX"/>
    <property type="match status" value="1"/>
</dbReference>
<keyword evidence="3" id="KW-1003">Cell membrane</keyword>
<comment type="similarity">
    <text evidence="2">Belongs to the DoxX family.</text>
</comment>
<keyword evidence="6 7" id="KW-0472">Membrane</keyword>
<feature type="transmembrane region" description="Helical" evidence="7">
    <location>
        <begin position="15"/>
        <end position="34"/>
    </location>
</feature>
<evidence type="ECO:0000256" key="2">
    <source>
        <dbReference type="ARBA" id="ARBA00006679"/>
    </source>
</evidence>
<dbReference type="AlphaFoldDB" id="A0A0G0ZEU8"/>
<gene>
    <name evidence="8" type="ORF">UV12_C0010G0044</name>
</gene>
<evidence type="ECO:0000256" key="5">
    <source>
        <dbReference type="ARBA" id="ARBA00022989"/>
    </source>
</evidence>
<keyword evidence="5 7" id="KW-1133">Transmembrane helix</keyword>
<comment type="caution">
    <text evidence="8">The sequence shown here is derived from an EMBL/GenBank/DDBJ whole genome shotgun (WGS) entry which is preliminary data.</text>
</comment>
<feature type="transmembrane region" description="Helical" evidence="7">
    <location>
        <begin position="82"/>
        <end position="100"/>
    </location>
</feature>
<evidence type="ECO:0000256" key="6">
    <source>
        <dbReference type="ARBA" id="ARBA00023136"/>
    </source>
</evidence>
<dbReference type="Proteomes" id="UP000034704">
    <property type="component" value="Unassembled WGS sequence"/>
</dbReference>
<protein>
    <submittedName>
        <fullName evidence="8">DoxX family protein</fullName>
    </submittedName>
</protein>
<dbReference type="PANTHER" id="PTHR33452">
    <property type="entry name" value="OXIDOREDUCTASE CATD-RELATED"/>
    <property type="match status" value="1"/>
</dbReference>
<dbReference type="EMBL" id="LCDG01000010">
    <property type="protein sequence ID" value="KKS47227.1"/>
    <property type="molecule type" value="Genomic_DNA"/>
</dbReference>
<proteinExistence type="inferred from homology"/>
<name>A0A0G0ZEU8_9BACT</name>
<sequence length="137" mass="15389">MQTVSLFPSLFDYQMLGIFALRVTIGLIFVYFWYEKVTHQRAERIHFFEKLGLRPAKTYFFIVSSAEGVAGVLLVVGLWTQGAAIVTGSLMTLATIIKWYKPSALPRNTIEFYIILAVASFALLFLGPGVFAFDLPL</sequence>
<evidence type="ECO:0000313" key="9">
    <source>
        <dbReference type="Proteomes" id="UP000034704"/>
    </source>
</evidence>
<organism evidence="8 9">
    <name type="scientific">Candidatus Nomurabacteria bacterium GW2011_GWC2_42_20</name>
    <dbReference type="NCBI Taxonomy" id="1618756"/>
    <lineage>
        <taxon>Bacteria</taxon>
        <taxon>Candidatus Nomuraibacteriota</taxon>
    </lineage>
</organism>
<dbReference type="InterPro" id="IPR051907">
    <property type="entry name" value="DoxX-like_oxidoreductase"/>
</dbReference>
<accession>A0A0G0ZEU8</accession>